<dbReference type="OrthoDB" id="444119at2759"/>
<proteinExistence type="inferred from homology"/>
<dbReference type="GO" id="GO:0005509">
    <property type="term" value="F:calcium ion binding"/>
    <property type="evidence" value="ECO:0007669"/>
    <property type="project" value="InterPro"/>
</dbReference>
<dbReference type="PANTHER" id="PTHR10877">
    <property type="entry name" value="POLYCYSTIN FAMILY MEMBER"/>
    <property type="match status" value="1"/>
</dbReference>
<dbReference type="GO" id="GO:0016020">
    <property type="term" value="C:membrane"/>
    <property type="evidence" value="ECO:0007669"/>
    <property type="project" value="UniProtKB-SubCell"/>
</dbReference>
<evidence type="ECO:0000256" key="5">
    <source>
        <dbReference type="ARBA" id="ARBA00023136"/>
    </source>
</evidence>
<comment type="caution">
    <text evidence="11">The sequence shown here is derived from an EMBL/GenBank/DDBJ whole genome shotgun (WGS) entry which is preliminary data.</text>
</comment>
<feature type="domain" description="Polycystin" evidence="10">
    <location>
        <begin position="1829"/>
        <end position="1900"/>
    </location>
</feature>
<evidence type="ECO:0000259" key="10">
    <source>
        <dbReference type="Pfam" id="PF20519"/>
    </source>
</evidence>
<feature type="transmembrane region" description="Helical" evidence="8">
    <location>
        <begin position="2113"/>
        <end position="2141"/>
    </location>
</feature>
<dbReference type="EMBL" id="BNJQ01000013">
    <property type="protein sequence ID" value="GHP06471.1"/>
    <property type="molecule type" value="Genomic_DNA"/>
</dbReference>
<dbReference type="Gene3D" id="1.10.287.70">
    <property type="match status" value="1"/>
</dbReference>
<name>A0A830HLN3_9CHLO</name>
<dbReference type="InterPro" id="IPR046791">
    <property type="entry name" value="Polycystin_dom"/>
</dbReference>
<keyword evidence="5 8" id="KW-0472">Membrane</keyword>
<dbReference type="Proteomes" id="UP000660262">
    <property type="component" value="Unassembled WGS sequence"/>
</dbReference>
<evidence type="ECO:0000256" key="1">
    <source>
        <dbReference type="ARBA" id="ARBA00004141"/>
    </source>
</evidence>
<evidence type="ECO:0000256" key="4">
    <source>
        <dbReference type="ARBA" id="ARBA00022989"/>
    </source>
</evidence>
<accession>A0A830HLN3</accession>
<evidence type="ECO:0000256" key="7">
    <source>
        <dbReference type="SAM" id="MobiDB-lite"/>
    </source>
</evidence>
<reference evidence="11" key="1">
    <citation type="submission" date="2020-10" db="EMBL/GenBank/DDBJ databases">
        <title>Unveiling of a novel bifunctional photoreceptor, Dualchrome1, isolated from a cosmopolitan green alga.</title>
        <authorList>
            <person name="Suzuki S."/>
            <person name="Kawachi M."/>
        </authorList>
    </citation>
    <scope>NUCLEOTIDE SEQUENCE</scope>
    <source>
        <strain evidence="11">NIES 2893</strain>
    </source>
</reference>
<keyword evidence="6" id="KW-0325">Glycoprotein</keyword>
<feature type="compositionally biased region" description="Basic and acidic residues" evidence="7">
    <location>
        <begin position="2392"/>
        <end position="2411"/>
    </location>
</feature>
<evidence type="ECO:0000313" key="12">
    <source>
        <dbReference type="Proteomes" id="UP000660262"/>
    </source>
</evidence>
<organism evidence="11 12">
    <name type="scientific">Pycnococcus provasolii</name>
    <dbReference type="NCBI Taxonomy" id="41880"/>
    <lineage>
        <taxon>Eukaryota</taxon>
        <taxon>Viridiplantae</taxon>
        <taxon>Chlorophyta</taxon>
        <taxon>Pseudoscourfieldiophyceae</taxon>
        <taxon>Pseudoscourfieldiales</taxon>
        <taxon>Pycnococcaceae</taxon>
        <taxon>Pycnococcus</taxon>
    </lineage>
</organism>
<feature type="transmembrane region" description="Helical" evidence="8">
    <location>
        <begin position="1572"/>
        <end position="1595"/>
    </location>
</feature>
<sequence>MPSSDHAMPHSLAKTKTPPAADIDIDIDIDITVANWLFEVEDLRPEDEGYKNEAISVHLFVDDVPPDRKSGVVATAAKNRLYTLEVSYYDIKLTNYFLGVRCGSEATTFRVLARSVVATLETGRPLLGEACEIQLVYHKFVVPSNVGAGFARVSVKASNEGSNVGQLRIKKHADTAPLRLVPPYDTFAPGEEGDVDICWLVLGQTHYVATKTAEGCTPYTLTLTFPEAGVVSEACSKKGAQKERRDVHEGIFPELEHNHFRYDTGVPFAYMDFRVHVGEADRDDNMVIFLEDLSTGAINPSAFALYLFSVNETIPGDRHTEYRSEYSVDGEYTITINKWDLKLGDYIVSVYTSNEAKSFRIVPYFIHSGIANGGHVAGFVCPGQFVFHYVNVGDDNNQDSHRRAGAGKAVAGAVDAVFEFSLLTGDVNYLTQHVYPPLKLSPPYEHADSADGSTNHTAKVCHAETGRQYIGLSGGEHCAEYEMYVNLIPAEDECKEVTHKCADEAECDVSCKPLWLNHFVYDSCTPGEYKDFLLNIDDKNAASNLIFEVENLDKRNLRPEALGIYIYKGNLPADRHSETKEEFSADGVWGIVVSEHDLKSGSYYLSVKCTGEQSVRFRVLALLSESNLHIGEPVHGEVAPGSWAHYHFEVPEASEVPYRVTFQLKLFTGDVKMRTTVDYPPIKLIPPYQVTEETEHRAGGAYEHIPIEISVCVPSGKIEYLGVLGGSHFASFQVSVGASPVMDLSECEGDLHRRRLAGGGGDGTDSSATTDKYSRMGSSVQIIEPEHFMKASCGPHEWVDFVLPSKSAQKDCNVVIEAEDLSRRLSTSGLGLFVYKERIPNDRVTEFKSTSTSDSHYTVTINAWDFDESTTYYASVRCGDQPKSFRLLVELVRGDVEEGTHATGFVCPGDFVYHFFDASAANRRAGGSSVIPAGSTNATNSMRTDVKFEIVLHGGAVAYKTMHNEPPLKLLPPYRTTSADSTFLYLCDVMEGRHYLGLLGMGECADYELYVHTMEHQDSCKEPVHDATARVGSVKVEELLPEHFSYGSCEPHETVDFVLHVSEAQSKTNLVLEVASLEEQLRMNALTVSLYEYEIPVDRHTEFRQQMAPEGIWTISRSYHDMHAGAYYLSVECGDVATSFRVLPLLIEAQLIPGGEFVHGEICPGDWVYHLVDTSDYISGGKLHESAHHVSLAFDIELHSGDLFYMLRPSDPPIRLVPPFRFAKLNGTDLQHFKACSQDIESHYHSKYYLALRGGEHCADYSITAHVYNARSNASRRAAAIAGSGGDEGCLEPFTHDVAVREHVGKSKTVDLIEGHFTYASCAPHSVSVYALTLPKTNPAEYYIFDVEDTSGIERVHSMHVVLAELIEEGEGHSDVIDQKDKSSSQIYRLALDASKVHAGATYLLTVQCHDDPLQYRVSATAVSDVRRRLQFDEHVPGQVSADSMTLHSILNEKDFVGDSSKNVKVRVTVRMFSGRIFMAMMRKSRPPGFSTMRKNYFHRDVEMEDSFSIDLCNPEPGSEYYIGLYGGMKSADYDIYAVRTLSADPCSIPDDDLGYVWKYAREPPDTNELSISGFGGSILGVLGIFLFFYAIAVIQESAERRRARKDKDMRASVGRVHVETVNHSHTNSNPTHGNSLNLSDSAMQYLAKIGDVDIEADNEGSDDEDAVLQELDYKFGEGKGKHMLLYAKKLGIRRNRAEAELNERSMRKMAYKALTLYLFITALFTVIVQLQRSIPMMNKLENTMRDFVTDIQTSDGVPFKELSTYEEVFDWLENGFLDSFFPEERWYNGDRVDDEETGFLVLYNKKLSGFVLKQRRVDINKGDVCRPGGFAVNFPLDRRQAIATARELQRDLFLDRQTRKLQLDVAVYNAGQRLFSIFSIQITIASTGSVGKSISFYTFPIELYVTAVDNFRGVLELSFACFVLASLAYEVFELIPIVHNGERWQIEVNAREYFTSPANYLDLTRQIFWQMSLVWFLRIINNQAAAHLKLPLPDGQIDSGLFEVAMMWRSYAQLNAVSMLVCLITVFRFLNLSPQYGTLVRTITRAAPSLTKFGLMFVLIFIFFSIMGQLMFGTALEEWSSVWSSSQVLFQMMTGEYGYGPLLEADPLMAPIFYYAYLVIVFFLLLNILLAILMDTYAIITEELMLADQRDKKRHTHSVMKEIAFEALAFGQSIGHSLSWAFVDRSLFSVGAYLTSERGIEMTREEGNEHMIRRAIKLEMEEMDEDLKAVQDEDGLEDLLTYDLLTDYYSEMSVVLLLLSVGDQLTKIYEESVRLVEPSKENGVGVSMGQLRKDTMRLEHAKAAIGARGGPYRHRDGHERGNEDDEMESQSERRGTTGLAGILQKRRTFNRSLTSREKSMKRREELSFEEHVIENASVEAADAHPSTAAADKQKLHGEKQQEHDKFLFQL</sequence>
<evidence type="ECO:0000256" key="8">
    <source>
        <dbReference type="SAM" id="Phobius"/>
    </source>
</evidence>
<evidence type="ECO:0000256" key="6">
    <source>
        <dbReference type="ARBA" id="ARBA00023180"/>
    </source>
</evidence>
<comment type="subcellular location">
    <subcellularLocation>
        <location evidence="1">Membrane</location>
        <topology evidence="1">Multi-pass membrane protein</topology>
    </subcellularLocation>
</comment>
<feature type="region of interest" description="Disordered" evidence="7">
    <location>
        <begin position="2377"/>
        <end position="2411"/>
    </location>
</feature>
<dbReference type="Pfam" id="PF20519">
    <property type="entry name" value="Polycystin_dom"/>
    <property type="match status" value="1"/>
</dbReference>
<keyword evidence="4 8" id="KW-1133">Transmembrane helix</keyword>
<feature type="transmembrane region" description="Helical" evidence="8">
    <location>
        <begin position="1711"/>
        <end position="1731"/>
    </location>
</feature>
<evidence type="ECO:0000256" key="2">
    <source>
        <dbReference type="ARBA" id="ARBA00007200"/>
    </source>
</evidence>
<dbReference type="InterPro" id="IPR051223">
    <property type="entry name" value="Polycystin"/>
</dbReference>
<gene>
    <name evidence="11" type="ORF">PPROV_000521600</name>
</gene>
<dbReference type="PRINTS" id="PR01433">
    <property type="entry name" value="POLYCYSTIN2"/>
</dbReference>
<protein>
    <submittedName>
        <fullName evidence="11">Polycystic kidney disease 2-like 1</fullName>
    </submittedName>
</protein>
<dbReference type="InterPro" id="IPR003915">
    <property type="entry name" value="PKD_2"/>
</dbReference>
<dbReference type="PANTHER" id="PTHR10877:SF183">
    <property type="entry name" value="AT14535P-RELATED"/>
    <property type="match status" value="1"/>
</dbReference>
<evidence type="ECO:0000256" key="3">
    <source>
        <dbReference type="ARBA" id="ARBA00022692"/>
    </source>
</evidence>
<feature type="domain" description="Polycystin cation channel PKD1/PKD2" evidence="9">
    <location>
        <begin position="1928"/>
        <end position="2139"/>
    </location>
</feature>
<feature type="transmembrane region" description="Helical" evidence="8">
    <location>
        <begin position="2012"/>
        <end position="2033"/>
    </location>
</feature>
<keyword evidence="3 8" id="KW-0812">Transmembrane</keyword>
<dbReference type="InterPro" id="IPR013122">
    <property type="entry name" value="PKD1_2_channel"/>
</dbReference>
<evidence type="ECO:0000259" key="9">
    <source>
        <dbReference type="Pfam" id="PF08016"/>
    </source>
</evidence>
<feature type="transmembrane region" description="Helical" evidence="8">
    <location>
        <begin position="2054"/>
        <end position="2077"/>
    </location>
</feature>
<keyword evidence="12" id="KW-1185">Reference proteome</keyword>
<evidence type="ECO:0000313" key="11">
    <source>
        <dbReference type="EMBL" id="GHP06471.1"/>
    </source>
</evidence>
<feature type="region of interest" description="Disordered" evidence="7">
    <location>
        <begin position="2308"/>
        <end position="2342"/>
    </location>
</feature>
<dbReference type="Pfam" id="PF08016">
    <property type="entry name" value="PKD_channel"/>
    <property type="match status" value="1"/>
</dbReference>
<comment type="similarity">
    <text evidence="2">Belongs to the polycystin family.</text>
</comment>